<dbReference type="GeneID" id="107981718"/>
<dbReference type="FunCoup" id="A0A7M7M7Q3">
    <property type="interactions" value="1194"/>
</dbReference>
<dbReference type="InterPro" id="IPR016024">
    <property type="entry name" value="ARM-type_fold"/>
</dbReference>
<dbReference type="Pfam" id="PF08568">
    <property type="entry name" value="Kinetochor_Ybp2"/>
    <property type="match status" value="1"/>
</dbReference>
<dbReference type="SMR" id="A0A7M7M7Q3"/>
<sequence>MIPKHFIHKNNLSEHQKTEESQYSCPIFCQQLTNQIQNFNSNDLTYFLNSTKSKNILIKYPYEVLVTIVSILNSTTESKKTTYHCAKALHLLAICSDPSELILYLIEQMDLIQSHHSFHLLLTALEISLLRSKKILNVIDMVTDIIKKYLMHLPVLNDETESVIYDNTVECVIVSYINISNFIDSLMMNLIFQSNSVVVQNKIEHLFLDCLVSMFDKPICFTNSNQDHYELIFCKIFKNIFLIKFDIINYFSFFNYNTSCVYNKFHWLNSGTTNSFLNISTLSICNFLWIGLYTKTINIIQVYNPHYVAYISIFISNYFISLKKCTNIVIFKSLDIVDYALNILKNYLIPFEALDLSIHKELIQNLTKIIIHNNSVKIQKNAIKLLIRYIDFFDNKAKFMIIKNLINSKENSKIISIVIIILKNILDKILIKSEQKIDGNQYFLNENLEILIYKICFLRNKAEIDLLEMSDELITILNFIIFLIIRSRNFSGMENYLKYIKYNFLQTIEDILPLEKNIWISKLDNLEKSKNIENYNNDKLGSDTELPFIPFE</sequence>
<dbReference type="OrthoDB" id="619536at2759"/>
<dbReference type="Proteomes" id="UP000002358">
    <property type="component" value="Unassembled WGS sequence"/>
</dbReference>
<dbReference type="PANTHER" id="PTHR15430:SF1">
    <property type="entry name" value="GLOMULIN"/>
    <property type="match status" value="1"/>
</dbReference>
<keyword evidence="2" id="KW-1185">Reference proteome</keyword>
<dbReference type="RefSeq" id="XP_016843630.1">
    <property type="nucleotide sequence ID" value="XM_016988141.3"/>
</dbReference>
<proteinExistence type="predicted"/>
<organism evidence="1 2">
    <name type="scientific">Nasonia vitripennis</name>
    <name type="common">Parasitic wasp</name>
    <dbReference type="NCBI Taxonomy" id="7425"/>
    <lineage>
        <taxon>Eukaryota</taxon>
        <taxon>Metazoa</taxon>
        <taxon>Ecdysozoa</taxon>
        <taxon>Arthropoda</taxon>
        <taxon>Hexapoda</taxon>
        <taxon>Insecta</taxon>
        <taxon>Pterygota</taxon>
        <taxon>Neoptera</taxon>
        <taxon>Endopterygota</taxon>
        <taxon>Hymenoptera</taxon>
        <taxon>Apocrita</taxon>
        <taxon>Proctotrupomorpha</taxon>
        <taxon>Chalcidoidea</taxon>
        <taxon>Pteromalidae</taxon>
        <taxon>Pteromalinae</taxon>
        <taxon>Nasonia</taxon>
    </lineage>
</organism>
<dbReference type="GO" id="GO:0005737">
    <property type="term" value="C:cytoplasm"/>
    <property type="evidence" value="ECO:0007669"/>
    <property type="project" value="TreeGrafter"/>
</dbReference>
<evidence type="ECO:0000313" key="2">
    <source>
        <dbReference type="Proteomes" id="UP000002358"/>
    </source>
</evidence>
<dbReference type="InParanoid" id="A0A7M7M7Q3"/>
<dbReference type="EnsemblMetazoa" id="XM_016988141">
    <property type="protein sequence ID" value="XP_016843630"/>
    <property type="gene ID" value="LOC107981718"/>
</dbReference>
<dbReference type="PANTHER" id="PTHR15430">
    <property type="entry name" value="GLOMULIN"/>
    <property type="match status" value="1"/>
</dbReference>
<dbReference type="SUPFAM" id="SSF48371">
    <property type="entry name" value="ARM repeat"/>
    <property type="match status" value="1"/>
</dbReference>
<protein>
    <submittedName>
        <fullName evidence="1">Uncharacterized protein</fullName>
    </submittedName>
</protein>
<dbReference type="KEGG" id="nvi:107981718"/>
<dbReference type="GO" id="GO:0055105">
    <property type="term" value="F:ubiquitin-protein transferase inhibitor activity"/>
    <property type="evidence" value="ECO:0007669"/>
    <property type="project" value="TreeGrafter"/>
</dbReference>
<name>A0A7M7M7Q3_NASVI</name>
<reference evidence="1" key="1">
    <citation type="submission" date="2021-01" db="UniProtKB">
        <authorList>
            <consortium name="EnsemblMetazoa"/>
        </authorList>
    </citation>
    <scope>IDENTIFICATION</scope>
</reference>
<dbReference type="AlphaFoldDB" id="A0A7M7M7Q3"/>
<dbReference type="InterPro" id="IPR019516">
    <property type="entry name" value="Glomulin/ALF4"/>
</dbReference>
<dbReference type="InterPro" id="IPR013877">
    <property type="entry name" value="YAP-bd/ALF4/Glomulin"/>
</dbReference>
<accession>A0A7M7M7Q3</accession>
<evidence type="ECO:0000313" key="1">
    <source>
        <dbReference type="EnsemblMetazoa" id="XP_016843630"/>
    </source>
</evidence>